<comment type="caution">
    <text evidence="1">The sequence shown here is derived from an EMBL/GenBank/DDBJ whole genome shotgun (WGS) entry which is preliminary data.</text>
</comment>
<reference evidence="2" key="1">
    <citation type="submission" date="2016-06" db="EMBL/GenBank/DDBJ databases">
        <authorList>
            <person name="Hehemann J.-H."/>
            <person name="Arevalo P."/>
            <person name="Datta M.S."/>
            <person name="Polz M.F."/>
        </authorList>
    </citation>
    <scope>NUCLEOTIDE SEQUENCE [LARGE SCALE GENOMIC DNA]</scope>
    <source>
        <strain evidence="2">9CSC122</strain>
    </source>
</reference>
<sequence>MVTIFTEPLCKRLNESIFDIEQKSWLTIAVAAAIGLGGGDKETDQVLESSMPSLQNYSISAQYLLVSTGFRATDKTDLSKKVSVNQGAGFKLTDVDVLSRNDKCNRSLNSLLSIMVWFAQ</sequence>
<evidence type="ECO:0000313" key="2">
    <source>
        <dbReference type="Proteomes" id="UP000093173"/>
    </source>
</evidence>
<evidence type="ECO:0000313" key="1">
    <source>
        <dbReference type="EMBL" id="OCH78423.1"/>
    </source>
</evidence>
<name>A0A1B9R2B7_9VIBR</name>
<dbReference type="EMBL" id="MAJZ01000220">
    <property type="protein sequence ID" value="OCH78423.1"/>
    <property type="molecule type" value="Genomic_DNA"/>
</dbReference>
<proteinExistence type="predicted"/>
<dbReference type="AlphaFoldDB" id="A0A1B9R2B7"/>
<gene>
    <name evidence="1" type="ORF">A6E14_17890</name>
</gene>
<protein>
    <submittedName>
        <fullName evidence="1">Uncharacterized protein</fullName>
    </submittedName>
</protein>
<organism evidence="1 2">
    <name type="scientific">Vibrio genomosp. F10</name>
    <dbReference type="NCBI Taxonomy" id="723171"/>
    <lineage>
        <taxon>Bacteria</taxon>
        <taxon>Pseudomonadati</taxon>
        <taxon>Pseudomonadota</taxon>
        <taxon>Gammaproteobacteria</taxon>
        <taxon>Vibrionales</taxon>
        <taxon>Vibrionaceae</taxon>
        <taxon>Vibrio</taxon>
    </lineage>
</organism>
<dbReference type="Proteomes" id="UP000093173">
    <property type="component" value="Unassembled WGS sequence"/>
</dbReference>
<keyword evidence="2" id="KW-1185">Reference proteome</keyword>
<accession>A0A1B9R2B7</accession>